<accession>A0A8C4JSK1</accession>
<comment type="similarity">
    <text evidence="4">Belongs to the ubiquitin-conjugating enzyme family.</text>
</comment>
<evidence type="ECO:0000256" key="4">
    <source>
        <dbReference type="RuleBase" id="RU362109"/>
    </source>
</evidence>
<proteinExistence type="inferred from homology"/>
<name>A0A8C4JSK1_DRONO</name>
<dbReference type="AlphaFoldDB" id="A0A8C4JSK1"/>
<reference evidence="6" key="2">
    <citation type="submission" date="2025-09" db="UniProtKB">
        <authorList>
            <consortium name="Ensembl"/>
        </authorList>
    </citation>
    <scope>IDENTIFICATION</scope>
</reference>
<dbReference type="Ensembl" id="ENSDNVT00000016380.1">
    <property type="protein sequence ID" value="ENSDNVP00000013630.1"/>
    <property type="gene ID" value="ENSDNVG00000009600.1"/>
</dbReference>
<dbReference type="GO" id="GO:0005524">
    <property type="term" value="F:ATP binding"/>
    <property type="evidence" value="ECO:0007669"/>
    <property type="project" value="UniProtKB-UniRule"/>
</dbReference>
<dbReference type="GO" id="GO:0016740">
    <property type="term" value="F:transferase activity"/>
    <property type="evidence" value="ECO:0007669"/>
    <property type="project" value="UniProtKB-KW"/>
</dbReference>
<keyword evidence="4" id="KW-0547">Nucleotide-binding</keyword>
<evidence type="ECO:0000256" key="2">
    <source>
        <dbReference type="ARBA" id="ARBA00022786"/>
    </source>
</evidence>
<dbReference type="SMART" id="SM00212">
    <property type="entry name" value="UBCc"/>
    <property type="match status" value="1"/>
</dbReference>
<evidence type="ECO:0000256" key="3">
    <source>
        <dbReference type="PROSITE-ProRule" id="PRU10133"/>
    </source>
</evidence>
<dbReference type="SUPFAM" id="SSF54495">
    <property type="entry name" value="UBC-like"/>
    <property type="match status" value="1"/>
</dbReference>
<reference evidence="6" key="1">
    <citation type="submission" date="2025-08" db="UniProtKB">
        <authorList>
            <consortium name="Ensembl"/>
        </authorList>
    </citation>
    <scope>IDENTIFICATION</scope>
</reference>
<evidence type="ECO:0000256" key="1">
    <source>
        <dbReference type="ARBA" id="ARBA00022679"/>
    </source>
</evidence>
<dbReference type="InterPro" id="IPR016135">
    <property type="entry name" value="UBQ-conjugating_enzyme/RWD"/>
</dbReference>
<protein>
    <submittedName>
        <fullName evidence="6">Ubiquitin conjugating enzyme E2 U</fullName>
    </submittedName>
</protein>
<dbReference type="InterPro" id="IPR023313">
    <property type="entry name" value="UBQ-conjugating_AS"/>
</dbReference>
<dbReference type="InterPro" id="IPR000608">
    <property type="entry name" value="UBC"/>
</dbReference>
<evidence type="ECO:0000259" key="5">
    <source>
        <dbReference type="PROSITE" id="PS50127"/>
    </source>
</evidence>
<feature type="active site" description="Glycyl thioester intermediate" evidence="3">
    <location>
        <position position="89"/>
    </location>
</feature>
<dbReference type="PANTHER" id="PTHR24067">
    <property type="entry name" value="UBIQUITIN-CONJUGATING ENZYME E2"/>
    <property type="match status" value="1"/>
</dbReference>
<gene>
    <name evidence="6" type="primary">UBE2U</name>
</gene>
<dbReference type="Gene3D" id="3.10.110.10">
    <property type="entry name" value="Ubiquitin Conjugating Enzyme"/>
    <property type="match status" value="1"/>
</dbReference>
<evidence type="ECO:0000313" key="6">
    <source>
        <dbReference type="Ensembl" id="ENSDNVP00000013630.1"/>
    </source>
</evidence>
<dbReference type="CDD" id="cd23806">
    <property type="entry name" value="UBCc_UBE2U"/>
    <property type="match status" value="1"/>
</dbReference>
<dbReference type="PROSITE" id="PS50127">
    <property type="entry name" value="UBC_2"/>
    <property type="match status" value="1"/>
</dbReference>
<dbReference type="Proteomes" id="UP000694423">
    <property type="component" value="Unplaced"/>
</dbReference>
<dbReference type="InterPro" id="IPR050113">
    <property type="entry name" value="Ub_conjugating_enzyme"/>
</dbReference>
<keyword evidence="4" id="KW-0067">ATP-binding</keyword>
<organism evidence="6 7">
    <name type="scientific">Dromaius novaehollandiae</name>
    <name type="common">Emu</name>
    <dbReference type="NCBI Taxonomy" id="8790"/>
    <lineage>
        <taxon>Eukaryota</taxon>
        <taxon>Metazoa</taxon>
        <taxon>Chordata</taxon>
        <taxon>Craniata</taxon>
        <taxon>Vertebrata</taxon>
        <taxon>Euteleostomi</taxon>
        <taxon>Archelosauria</taxon>
        <taxon>Archosauria</taxon>
        <taxon>Dinosauria</taxon>
        <taxon>Saurischia</taxon>
        <taxon>Theropoda</taxon>
        <taxon>Coelurosauria</taxon>
        <taxon>Aves</taxon>
        <taxon>Palaeognathae</taxon>
        <taxon>Casuariiformes</taxon>
        <taxon>Dromaiidae</taxon>
        <taxon>Dromaius</taxon>
    </lineage>
</organism>
<keyword evidence="1" id="KW-0808">Transferase</keyword>
<dbReference type="OrthoDB" id="9423665at2759"/>
<sequence length="323" mass="37178">MCCRARRLLGREYREHRAARLFGIFARPVNDSFLEWLAEVQGLKDSLWEGAVLQLSLTYSEEYNDVPPTVKFNTIPFHPNVDQCSGRPCIDFLDNPEEWKEKLTITNILLAIQVMLSNPVTENAVNAEAAEMLKNNMPLYRQMVVQCVRNSLHPKELPHTEKDHVSSLKFYQPAEGSSLGSARGIRRISFEDYHRTWSRIATSKARDHFKDSFFEEPESIGNYCGWKAKNEKGTEDWDKDTCTAIISQLIRKQRRQAAGGLSDMSRIDLENYQFCQSPDVPDLPSEGQTMDEDGHDNQEELWEKEVDSLVAWTNTLSNKRLED</sequence>
<dbReference type="PROSITE" id="PS00183">
    <property type="entry name" value="UBC_1"/>
    <property type="match status" value="1"/>
</dbReference>
<keyword evidence="7" id="KW-1185">Reference proteome</keyword>
<dbReference type="Pfam" id="PF00179">
    <property type="entry name" value="UQ_con"/>
    <property type="match status" value="1"/>
</dbReference>
<evidence type="ECO:0000313" key="7">
    <source>
        <dbReference type="Proteomes" id="UP000694423"/>
    </source>
</evidence>
<keyword evidence="2 4" id="KW-0833">Ubl conjugation pathway</keyword>
<feature type="domain" description="UBC core" evidence="5">
    <location>
        <begin position="4"/>
        <end position="153"/>
    </location>
</feature>